<feature type="transmembrane region" description="Helical" evidence="2">
    <location>
        <begin position="60"/>
        <end position="81"/>
    </location>
</feature>
<feature type="region of interest" description="Disordered" evidence="1">
    <location>
        <begin position="1"/>
        <end position="25"/>
    </location>
</feature>
<evidence type="ECO:0000313" key="4">
    <source>
        <dbReference type="Proteomes" id="UP000037136"/>
    </source>
</evidence>
<protein>
    <submittedName>
        <fullName evidence="3">Uncharacterized protein</fullName>
    </submittedName>
</protein>
<keyword evidence="2" id="KW-0812">Transmembrane</keyword>
<sequence length="480" mass="52837">MYTPRNGPRPPAQHHMAAAQQHHMATRVQTCTVPRPIRPPLSPVLDSRAKTHDFVGNTSLGLPVNLVFLAVVALAASPVRLRSEPLLNGLRALFDSNQALMRQFCHQNSAIASQGAWNLSLLTNKVLEGHLFRLCPSSTAQNDRQNNLAHACDCVAQGPMCASEDCRVAIQARLGGPKAMAEFCFAGTHGAPTPEQRKPHAFALSLLMSDGGPACFSYGDVRSACRCSLPEDRQWQFPDCRHDVCYASLDMLLGETTGSFCRDMLTGRARAVDRFGIEGYGTGRECDFTGQLKACRCTQPEPRLIGVDEDDERPCRLKKCYRTLKEALGRHVRDFCKMVLDTETSWAARSDLMEFYEPNAAEVDDVDSTTASVAVEGPLLSTTHPAEPQSTDMAEPSTTIQVRHGPAVPAIVKDAWDLGCEREELLEACRCAQPLRCADDGCYEATKASLQRIRPEASLRRRGVRGRRRRWTGDNGQIST</sequence>
<dbReference type="AlphaFoldDB" id="A0A2A9PPE7"/>
<comment type="caution">
    <text evidence="3">The sequence shown here is derived from an EMBL/GenBank/DDBJ whole genome shotgun (WGS) entry which is preliminary data.</text>
</comment>
<proteinExistence type="predicted"/>
<accession>A0A2A9PPE7</accession>
<dbReference type="OrthoDB" id="4913754at2759"/>
<evidence type="ECO:0000256" key="1">
    <source>
        <dbReference type="SAM" id="MobiDB-lite"/>
    </source>
</evidence>
<keyword evidence="2" id="KW-0472">Membrane</keyword>
<feature type="compositionally biased region" description="Basic residues" evidence="1">
    <location>
        <begin position="461"/>
        <end position="470"/>
    </location>
</feature>
<feature type="region of interest" description="Disordered" evidence="1">
    <location>
        <begin position="461"/>
        <end position="480"/>
    </location>
</feature>
<evidence type="ECO:0000256" key="2">
    <source>
        <dbReference type="SAM" id="Phobius"/>
    </source>
</evidence>
<keyword evidence="2" id="KW-1133">Transmembrane helix</keyword>
<keyword evidence="4" id="KW-1185">Reference proteome</keyword>
<dbReference type="Proteomes" id="UP000037136">
    <property type="component" value="Unassembled WGS sequence"/>
</dbReference>
<feature type="compositionally biased region" description="Low complexity" evidence="1">
    <location>
        <begin position="13"/>
        <end position="23"/>
    </location>
</feature>
<reference evidence="3 4" key="2">
    <citation type="journal article" date="2017" name="Sci. Rep.">
        <title>Ant-infecting Ophiocordyceps genomes reveal a high diversity of potential behavioral manipulation genes and a possible major role for enterotoxins.</title>
        <authorList>
            <person name="de Bekker C."/>
            <person name="Ohm R.A."/>
            <person name="Evans H.C."/>
            <person name="Brachmann A."/>
            <person name="Hughes D.P."/>
        </authorList>
    </citation>
    <scope>NUCLEOTIDE SEQUENCE [LARGE SCALE GENOMIC DNA]</scope>
    <source>
        <strain evidence="3 4">SC16a</strain>
    </source>
</reference>
<organism evidence="3 4">
    <name type="scientific">Ophiocordyceps unilateralis</name>
    <name type="common">Zombie-ant fungus</name>
    <name type="synonym">Torrubia unilateralis</name>
    <dbReference type="NCBI Taxonomy" id="268505"/>
    <lineage>
        <taxon>Eukaryota</taxon>
        <taxon>Fungi</taxon>
        <taxon>Dikarya</taxon>
        <taxon>Ascomycota</taxon>
        <taxon>Pezizomycotina</taxon>
        <taxon>Sordariomycetes</taxon>
        <taxon>Hypocreomycetidae</taxon>
        <taxon>Hypocreales</taxon>
        <taxon>Ophiocordycipitaceae</taxon>
        <taxon>Ophiocordyceps</taxon>
    </lineage>
</organism>
<evidence type="ECO:0000313" key="3">
    <source>
        <dbReference type="EMBL" id="PFH62686.1"/>
    </source>
</evidence>
<reference evidence="3 4" key="1">
    <citation type="journal article" date="2015" name="BMC Genomics">
        <title>Gene expression during zombie ant biting behavior reflects the complexity underlying fungal parasitic behavioral manipulation.</title>
        <authorList>
            <person name="de Bekker C."/>
            <person name="Ohm R.A."/>
            <person name="Loreto R.G."/>
            <person name="Sebastian A."/>
            <person name="Albert I."/>
            <person name="Merrow M."/>
            <person name="Brachmann A."/>
            <person name="Hughes D.P."/>
        </authorList>
    </citation>
    <scope>NUCLEOTIDE SEQUENCE [LARGE SCALE GENOMIC DNA]</scope>
    <source>
        <strain evidence="3 4">SC16a</strain>
    </source>
</reference>
<gene>
    <name evidence="3" type="ORF">XA68_12557</name>
</gene>
<dbReference type="EMBL" id="LAZP02000021">
    <property type="protein sequence ID" value="PFH62686.1"/>
    <property type="molecule type" value="Genomic_DNA"/>
</dbReference>
<name>A0A2A9PPE7_OPHUN</name>